<evidence type="ECO:0000256" key="2">
    <source>
        <dbReference type="SAM" id="SignalP"/>
    </source>
</evidence>
<protein>
    <recommendedName>
        <fullName evidence="5">Lipoprotein</fullName>
    </recommendedName>
</protein>
<gene>
    <name evidence="3" type="ORF">AM380_11000</name>
</gene>
<feature type="chain" id="PRO_5043493645" description="Lipoprotein" evidence="2">
    <location>
        <begin position="20"/>
        <end position="160"/>
    </location>
</feature>
<dbReference type="EMBL" id="CP028956">
    <property type="protein sequence ID" value="AWC95980.1"/>
    <property type="molecule type" value="Genomic_DNA"/>
</dbReference>
<dbReference type="Proteomes" id="UP000244682">
    <property type="component" value="Chromosome"/>
</dbReference>
<accession>A0AAU8ZT59</accession>
<feature type="signal peptide" evidence="2">
    <location>
        <begin position="1"/>
        <end position="19"/>
    </location>
</feature>
<evidence type="ECO:0000256" key="1">
    <source>
        <dbReference type="SAM" id="Coils"/>
    </source>
</evidence>
<proteinExistence type="predicted"/>
<feature type="coiled-coil region" evidence="1">
    <location>
        <begin position="111"/>
        <end position="156"/>
    </location>
</feature>
<keyword evidence="1" id="KW-0175">Coiled coil</keyword>
<evidence type="ECO:0000313" key="3">
    <source>
        <dbReference type="EMBL" id="AWC95980.1"/>
    </source>
</evidence>
<name>A0AAU8ZT59_MORMO</name>
<sequence>MLPLLAAAAALLLAGCASTVEECDPTTGDVSLIKKFNCKYSGTYDKRVDMKEQTLAHEKELNTEFKAALAAIEKEKSLVNADLKTQQASQKALNQSMNNLLVQARAKSKNRSDIQARINTIEKQLKESQNSPEQSTMEKQLELENLKNQVMDLQTDLGLK</sequence>
<dbReference type="AlphaFoldDB" id="A0AAU8ZT59"/>
<keyword evidence="2" id="KW-0732">Signal</keyword>
<evidence type="ECO:0008006" key="5">
    <source>
        <dbReference type="Google" id="ProtNLM"/>
    </source>
</evidence>
<organism evidence="3 4">
    <name type="scientific">Morganella morganii</name>
    <name type="common">Proteus morganii</name>
    <dbReference type="NCBI Taxonomy" id="582"/>
    <lineage>
        <taxon>Bacteria</taxon>
        <taxon>Pseudomonadati</taxon>
        <taxon>Pseudomonadota</taxon>
        <taxon>Gammaproteobacteria</taxon>
        <taxon>Enterobacterales</taxon>
        <taxon>Morganellaceae</taxon>
        <taxon>Morganella</taxon>
    </lineage>
</organism>
<evidence type="ECO:0000313" key="4">
    <source>
        <dbReference type="Proteomes" id="UP000244682"/>
    </source>
</evidence>
<reference evidence="3 4" key="1">
    <citation type="submission" date="2018-04" db="EMBL/GenBank/DDBJ databases">
        <title>Whole genome sequencing of Morganella morganii AR_0133.</title>
        <authorList>
            <person name="Conlan S."/>
            <person name="Thomas P.J."/>
            <person name="Mullikin J."/>
            <person name="Frank K.M."/>
            <person name="Segre J.A."/>
        </authorList>
    </citation>
    <scope>NUCLEOTIDE SEQUENCE [LARGE SCALE GENOMIC DNA]</scope>
    <source>
        <strain evidence="3 4">AR_0133</strain>
    </source>
</reference>